<dbReference type="FunFam" id="1.25.40.10:FF:000690">
    <property type="entry name" value="Pentatricopeptide repeat-containing protein"/>
    <property type="match status" value="1"/>
</dbReference>
<dbReference type="Pfam" id="PF13041">
    <property type="entry name" value="PPR_2"/>
    <property type="match status" value="2"/>
</dbReference>
<dbReference type="Pfam" id="PF14432">
    <property type="entry name" value="DYW_deaminase"/>
    <property type="match status" value="1"/>
</dbReference>
<comment type="caution">
    <text evidence="5">The sequence shown here is derived from an EMBL/GenBank/DDBJ whole genome shotgun (WGS) entry which is preliminary data.</text>
</comment>
<dbReference type="InterPro" id="IPR046848">
    <property type="entry name" value="E_motif"/>
</dbReference>
<dbReference type="GO" id="GO:0009451">
    <property type="term" value="P:RNA modification"/>
    <property type="evidence" value="ECO:0007669"/>
    <property type="project" value="InterPro"/>
</dbReference>
<dbReference type="InterPro" id="IPR002885">
    <property type="entry name" value="PPR_rpt"/>
</dbReference>
<feature type="repeat" description="PPR" evidence="3">
    <location>
        <begin position="106"/>
        <end position="140"/>
    </location>
</feature>
<feature type="repeat" description="PPR" evidence="3">
    <location>
        <begin position="269"/>
        <end position="303"/>
    </location>
</feature>
<dbReference type="OrthoDB" id="185373at2759"/>
<accession>A0A200QIT9</accession>
<evidence type="ECO:0000313" key="5">
    <source>
        <dbReference type="EMBL" id="OVA10349.1"/>
    </source>
</evidence>
<dbReference type="InterPro" id="IPR046960">
    <property type="entry name" value="PPR_At4g14850-like_plant"/>
</dbReference>
<dbReference type="GO" id="GO:0003729">
    <property type="term" value="F:mRNA binding"/>
    <property type="evidence" value="ECO:0007669"/>
    <property type="project" value="UniProtKB-ARBA"/>
</dbReference>
<dbReference type="Proteomes" id="UP000195402">
    <property type="component" value="Unassembled WGS sequence"/>
</dbReference>
<evidence type="ECO:0000313" key="6">
    <source>
        <dbReference type="Proteomes" id="UP000195402"/>
    </source>
</evidence>
<name>A0A200QIT9_MACCD</name>
<protein>
    <submittedName>
        <fullName evidence="5">Pentatricopeptide repeat</fullName>
    </submittedName>
</protein>
<gene>
    <name evidence="5" type="ORF">BVC80_8563g5</name>
</gene>
<reference evidence="5 6" key="1">
    <citation type="journal article" date="2017" name="Mol. Plant">
        <title>The Genome of Medicinal Plant Macleaya cordata Provides New Insights into Benzylisoquinoline Alkaloids Metabolism.</title>
        <authorList>
            <person name="Liu X."/>
            <person name="Liu Y."/>
            <person name="Huang P."/>
            <person name="Ma Y."/>
            <person name="Qing Z."/>
            <person name="Tang Q."/>
            <person name="Cao H."/>
            <person name="Cheng P."/>
            <person name="Zheng Y."/>
            <person name="Yuan Z."/>
            <person name="Zhou Y."/>
            <person name="Liu J."/>
            <person name="Tang Z."/>
            <person name="Zhuo Y."/>
            <person name="Zhang Y."/>
            <person name="Yu L."/>
            <person name="Huang J."/>
            <person name="Yang P."/>
            <person name="Peng Q."/>
            <person name="Zhang J."/>
            <person name="Jiang W."/>
            <person name="Zhang Z."/>
            <person name="Lin K."/>
            <person name="Ro D.K."/>
            <person name="Chen X."/>
            <person name="Xiong X."/>
            <person name="Shang Y."/>
            <person name="Huang S."/>
            <person name="Zeng J."/>
        </authorList>
    </citation>
    <scope>NUCLEOTIDE SEQUENCE [LARGE SCALE GENOMIC DNA]</scope>
    <source>
        <strain evidence="6">cv. BLH2017</strain>
        <tissue evidence="5">Root</tissue>
    </source>
</reference>
<dbReference type="EMBL" id="MVGT01002002">
    <property type="protein sequence ID" value="OVA10349.1"/>
    <property type="molecule type" value="Genomic_DNA"/>
</dbReference>
<dbReference type="NCBIfam" id="TIGR00756">
    <property type="entry name" value="PPR"/>
    <property type="match status" value="5"/>
</dbReference>
<organism evidence="5 6">
    <name type="scientific">Macleaya cordata</name>
    <name type="common">Five-seeded plume-poppy</name>
    <name type="synonym">Bocconia cordata</name>
    <dbReference type="NCBI Taxonomy" id="56857"/>
    <lineage>
        <taxon>Eukaryota</taxon>
        <taxon>Viridiplantae</taxon>
        <taxon>Streptophyta</taxon>
        <taxon>Embryophyta</taxon>
        <taxon>Tracheophyta</taxon>
        <taxon>Spermatophyta</taxon>
        <taxon>Magnoliopsida</taxon>
        <taxon>Ranunculales</taxon>
        <taxon>Papaveraceae</taxon>
        <taxon>Papaveroideae</taxon>
        <taxon>Macleaya</taxon>
    </lineage>
</organism>
<dbReference type="InterPro" id="IPR046849">
    <property type="entry name" value="E2_motif"/>
</dbReference>
<dbReference type="GO" id="GO:0008270">
    <property type="term" value="F:zinc ion binding"/>
    <property type="evidence" value="ECO:0007669"/>
    <property type="project" value="InterPro"/>
</dbReference>
<dbReference type="InterPro" id="IPR011990">
    <property type="entry name" value="TPR-like_helical_dom_sf"/>
</dbReference>
<proteinExistence type="inferred from homology"/>
<dbReference type="FunFam" id="1.25.40.10:FF:000348">
    <property type="entry name" value="Pentatricopeptide repeat-containing protein chloroplastic"/>
    <property type="match status" value="1"/>
</dbReference>
<dbReference type="AlphaFoldDB" id="A0A200QIT9"/>
<comment type="similarity">
    <text evidence="1">Belongs to the PPR family. PCMP-H subfamily.</text>
</comment>
<dbReference type="Pfam" id="PF20430">
    <property type="entry name" value="Eplus_motif"/>
    <property type="match status" value="1"/>
</dbReference>
<dbReference type="PANTHER" id="PTHR47926">
    <property type="entry name" value="PENTATRICOPEPTIDE REPEAT-CONTAINING PROTEIN"/>
    <property type="match status" value="1"/>
</dbReference>
<evidence type="ECO:0000256" key="3">
    <source>
        <dbReference type="PROSITE-ProRule" id="PRU00708"/>
    </source>
</evidence>
<feature type="repeat" description="PPR" evidence="3">
    <location>
        <begin position="75"/>
        <end position="105"/>
    </location>
</feature>
<feature type="domain" description="DYW" evidence="4">
    <location>
        <begin position="485"/>
        <end position="577"/>
    </location>
</feature>
<dbReference type="PROSITE" id="PS51375">
    <property type="entry name" value="PPR"/>
    <property type="match status" value="5"/>
</dbReference>
<dbReference type="InterPro" id="IPR032867">
    <property type="entry name" value="DYW_dom"/>
</dbReference>
<dbReference type="Pfam" id="PF20431">
    <property type="entry name" value="E_motif"/>
    <property type="match status" value="1"/>
</dbReference>
<dbReference type="Pfam" id="PF01535">
    <property type="entry name" value="PPR"/>
    <property type="match status" value="3"/>
</dbReference>
<dbReference type="SUPFAM" id="SSF48452">
    <property type="entry name" value="TPR-like"/>
    <property type="match status" value="1"/>
</dbReference>
<dbReference type="Gene3D" id="1.25.40.10">
    <property type="entry name" value="Tetratricopeptide repeat domain"/>
    <property type="match status" value="3"/>
</dbReference>
<feature type="repeat" description="PPR" evidence="3">
    <location>
        <begin position="304"/>
        <end position="339"/>
    </location>
</feature>
<feature type="repeat" description="PPR" evidence="3">
    <location>
        <begin position="168"/>
        <end position="202"/>
    </location>
</feature>
<evidence type="ECO:0000256" key="1">
    <source>
        <dbReference type="ARBA" id="ARBA00006643"/>
    </source>
</evidence>
<sequence length="577" mass="64934">MLQRGLQPNNFTFPFVIKACTDSSMIRYGIFVHTHVVKYGLESDSYIQSSLIHMYSNGKDLDSARQLFDKCSDEDVVSWNSMIDGYVKSGSMELAKPVFERMVCRDVVSWNTMINGYAMLGNIEEAKKLFDEIPQRNVVSWNSMLAGYVKCGDVEGARRIFREMPRKDVVSWNAMLACYAQSGLSNEALVLFDEMKSFGIKPTEATVVSLLSACAHLGALDQGERLHRYVNDHKISINTVLGTALVDMYAKCGSISMAAQVFYSIEYKDALAWNTIIAGMAMHGHAEEAHQLFKEMPEGGVNPDDITFVAILSAYSHAGMVEEGKRLLACMSRSYGIEPKVEHYGCVIDLLSRAGLFEEAVDLIETMPVEPNSNAWGALLGGCRIHGNIEVGEHVGKRLLNLQPHHSGRYVLLSNIYAAAKRWDDARKVRKLMKTKKVAKVPGVSTIELKGIVHRFVASDKTHPESDRIYEKLSEISARLKSVVGYLPDTKEVLFDIEEEEKEHALTIHSEKLAIAFGFLHLGQEDVIRVVKNLRVCRDCHDVTKLISKVYGREIIVRDRNRFHHFKEGKCSCMDYW</sequence>
<evidence type="ECO:0000259" key="4">
    <source>
        <dbReference type="Pfam" id="PF14432"/>
    </source>
</evidence>
<dbReference type="OMA" id="ACYAQSG"/>
<keyword evidence="2" id="KW-0677">Repeat</keyword>
<dbReference type="PANTHER" id="PTHR47926:SF473">
    <property type="entry name" value="(WILD MALAYSIAN BANANA) HYPOTHETICAL PROTEIN"/>
    <property type="match status" value="1"/>
</dbReference>
<dbReference type="InParanoid" id="A0A200QIT9"/>
<keyword evidence="6" id="KW-1185">Reference proteome</keyword>
<evidence type="ECO:0000256" key="2">
    <source>
        <dbReference type="ARBA" id="ARBA00022737"/>
    </source>
</evidence>